<keyword evidence="1" id="KW-0812">Transmembrane</keyword>
<gene>
    <name evidence="2" type="ORF">DM01DRAFT_1137177</name>
</gene>
<reference evidence="2 3" key="1">
    <citation type="submission" date="2016-07" db="EMBL/GenBank/DDBJ databases">
        <title>Pervasive Adenine N6-methylation of Active Genes in Fungi.</title>
        <authorList>
            <consortium name="DOE Joint Genome Institute"/>
            <person name="Mondo S.J."/>
            <person name="Dannebaum R.O."/>
            <person name="Kuo R.C."/>
            <person name="Labutti K."/>
            <person name="Haridas S."/>
            <person name="Kuo A."/>
            <person name="Salamov A."/>
            <person name="Ahrendt S.R."/>
            <person name="Lipzen A."/>
            <person name="Sullivan W."/>
            <person name="Andreopoulos W.B."/>
            <person name="Clum A."/>
            <person name="Lindquist E."/>
            <person name="Daum C."/>
            <person name="Ramamoorthy G.K."/>
            <person name="Gryganskyi A."/>
            <person name="Culley D."/>
            <person name="Magnuson J.K."/>
            <person name="James T.Y."/>
            <person name="O'Malley M.A."/>
            <person name="Stajich J.E."/>
            <person name="Spatafora J.W."/>
            <person name="Visel A."/>
            <person name="Grigoriev I.V."/>
        </authorList>
    </citation>
    <scope>NUCLEOTIDE SEQUENCE [LARGE SCALE GENOMIC DNA]</scope>
    <source>
        <strain evidence="2 3">NRRL 3301</strain>
    </source>
</reference>
<feature type="transmembrane region" description="Helical" evidence="1">
    <location>
        <begin position="12"/>
        <end position="31"/>
    </location>
</feature>
<evidence type="ECO:0000313" key="3">
    <source>
        <dbReference type="Proteomes" id="UP000242146"/>
    </source>
</evidence>
<comment type="caution">
    <text evidence="2">The sequence shown here is derived from an EMBL/GenBank/DDBJ whole genome shotgun (WGS) entry which is preliminary data.</text>
</comment>
<dbReference type="Proteomes" id="UP000242146">
    <property type="component" value="Unassembled WGS sequence"/>
</dbReference>
<evidence type="ECO:0000313" key="2">
    <source>
        <dbReference type="EMBL" id="ORX47761.1"/>
    </source>
</evidence>
<accession>A0A1X2G8I7</accession>
<keyword evidence="1" id="KW-0472">Membrane</keyword>
<proteinExistence type="predicted"/>
<evidence type="ECO:0000256" key="1">
    <source>
        <dbReference type="SAM" id="Phobius"/>
    </source>
</evidence>
<keyword evidence="3" id="KW-1185">Reference proteome</keyword>
<dbReference type="EMBL" id="MCGT01000032">
    <property type="protein sequence ID" value="ORX47761.1"/>
    <property type="molecule type" value="Genomic_DNA"/>
</dbReference>
<protein>
    <submittedName>
        <fullName evidence="2">Uncharacterized protein</fullName>
    </submittedName>
</protein>
<name>A0A1X2G8I7_9FUNG</name>
<dbReference type="AlphaFoldDB" id="A0A1X2G8I7"/>
<sequence>MWHSPTVRKHSFAFEVFSSAPICLLFTVIKSSRNLRLQWENQQHHHRPPQPFGRVSTVMAMFTIALYLPRFRPYKKKKMKHRICCHPVFSSYPGFLPIYDQ</sequence>
<feature type="transmembrane region" description="Helical" evidence="1">
    <location>
        <begin position="51"/>
        <end position="69"/>
    </location>
</feature>
<keyword evidence="1" id="KW-1133">Transmembrane helix</keyword>
<organism evidence="2 3">
    <name type="scientific">Hesseltinella vesiculosa</name>
    <dbReference type="NCBI Taxonomy" id="101127"/>
    <lineage>
        <taxon>Eukaryota</taxon>
        <taxon>Fungi</taxon>
        <taxon>Fungi incertae sedis</taxon>
        <taxon>Mucoromycota</taxon>
        <taxon>Mucoromycotina</taxon>
        <taxon>Mucoromycetes</taxon>
        <taxon>Mucorales</taxon>
        <taxon>Cunninghamellaceae</taxon>
        <taxon>Hesseltinella</taxon>
    </lineage>
</organism>